<dbReference type="EMBL" id="JARYMX010000005">
    <property type="protein sequence ID" value="KAJ9546751.1"/>
    <property type="molecule type" value="Genomic_DNA"/>
</dbReference>
<name>A0AA38T3G6_9ASTR</name>
<dbReference type="CDD" id="cd00038">
    <property type="entry name" value="CAP_ED"/>
    <property type="match status" value="1"/>
</dbReference>
<proteinExistence type="inferred from homology"/>
<evidence type="ECO:0000256" key="4">
    <source>
        <dbReference type="ARBA" id="ARBA00022538"/>
    </source>
</evidence>
<keyword evidence="13" id="KW-0040">ANK repeat</keyword>
<evidence type="ECO:0000256" key="10">
    <source>
        <dbReference type="ARBA" id="ARBA00023065"/>
    </source>
</evidence>
<comment type="function">
    <text evidence="14">Potassium channel.</text>
</comment>
<dbReference type="SUPFAM" id="SSF51206">
    <property type="entry name" value="cAMP-binding domain-like"/>
    <property type="match status" value="1"/>
</dbReference>
<keyword evidence="19" id="KW-1185">Reference proteome</keyword>
<dbReference type="PROSITE" id="PS51490">
    <property type="entry name" value="KHA"/>
    <property type="match status" value="1"/>
</dbReference>
<dbReference type="InterPro" id="IPR003938">
    <property type="entry name" value="K_chnl_volt-dep_EAG/ELK/ERG"/>
</dbReference>
<keyword evidence="7 14" id="KW-0851">Voltage-gated channel</keyword>
<dbReference type="InterPro" id="IPR002110">
    <property type="entry name" value="Ankyrin_rpt"/>
</dbReference>
<dbReference type="InterPro" id="IPR021789">
    <property type="entry name" value="KHA_dom"/>
</dbReference>
<evidence type="ECO:0000256" key="7">
    <source>
        <dbReference type="ARBA" id="ARBA00022882"/>
    </source>
</evidence>
<keyword evidence="9 14" id="KW-1133">Transmembrane helix</keyword>
<reference evidence="18" key="1">
    <citation type="submission" date="2023-03" db="EMBL/GenBank/DDBJ databases">
        <title>Chromosome-scale reference genome and RAD-based genetic map of yellow starthistle (Centaurea solstitialis) reveal putative structural variation and QTLs associated with invader traits.</title>
        <authorList>
            <person name="Reatini B."/>
            <person name="Cang F.A."/>
            <person name="Jiang Q."/>
            <person name="Mckibben M.T.W."/>
            <person name="Barker M.S."/>
            <person name="Rieseberg L.H."/>
            <person name="Dlugosch K.M."/>
        </authorList>
    </citation>
    <scope>NUCLEOTIDE SEQUENCE</scope>
    <source>
        <strain evidence="18">CAN-66</strain>
        <tissue evidence="18">Leaf</tissue>
    </source>
</reference>
<comment type="subunit">
    <text evidence="14">The potassium channel is composed of a homo- or heterotetrameric complex of pore-forming subunits.</text>
</comment>
<evidence type="ECO:0000256" key="13">
    <source>
        <dbReference type="PROSITE-ProRule" id="PRU00023"/>
    </source>
</evidence>
<dbReference type="Pfam" id="PF12796">
    <property type="entry name" value="Ank_2"/>
    <property type="match status" value="2"/>
</dbReference>
<dbReference type="SUPFAM" id="SSF48403">
    <property type="entry name" value="Ankyrin repeat"/>
    <property type="match status" value="1"/>
</dbReference>
<dbReference type="PANTHER" id="PTHR45743">
    <property type="entry name" value="POTASSIUM CHANNEL AKT1"/>
    <property type="match status" value="1"/>
</dbReference>
<evidence type="ECO:0000256" key="2">
    <source>
        <dbReference type="ARBA" id="ARBA00007929"/>
    </source>
</evidence>
<dbReference type="SUPFAM" id="SSF81324">
    <property type="entry name" value="Voltage-gated potassium channels"/>
    <property type="match status" value="1"/>
</dbReference>
<evidence type="ECO:0000259" key="16">
    <source>
        <dbReference type="PROSITE" id="PS50042"/>
    </source>
</evidence>
<feature type="transmembrane region" description="Helical" evidence="14">
    <location>
        <begin position="184"/>
        <end position="206"/>
    </location>
</feature>
<dbReference type="Pfam" id="PF00520">
    <property type="entry name" value="Ion_trans"/>
    <property type="match status" value="1"/>
</dbReference>
<dbReference type="Pfam" id="PF00027">
    <property type="entry name" value="cNMP_binding"/>
    <property type="match status" value="1"/>
</dbReference>
<dbReference type="Gene3D" id="2.60.120.10">
    <property type="entry name" value="Jelly Rolls"/>
    <property type="match status" value="1"/>
</dbReference>
<keyword evidence="8 14" id="KW-0630">Potassium</keyword>
<accession>A0AA38T3G6</accession>
<dbReference type="GO" id="GO:0005249">
    <property type="term" value="F:voltage-gated potassium channel activity"/>
    <property type="evidence" value="ECO:0007669"/>
    <property type="project" value="UniProtKB-UniRule"/>
</dbReference>
<sequence>MKENKKHGLISSFQRLLTADREGGRERKEMRERWMITRKDFVDNETKPNKIKSDHEFRVFDFSITTKMTILKGSWGGGVTFGAVGGGSSVGDDSDEFDSISRDGRMSSVHSIRSSILPSLGAQSTRNVKLRPFTINPLHHRYRIWQGFLVVLVFYTAWVCPFEFGFLDSPARALSIIDNVVNGFFAIDIVMTFFVAYLDKLSFLLIDDRRLIAKRYLKTWFVFDVVSTFPSEIARRMLPDSLKPYGYFNMLRLWRLRRVGQMFSRLEKDRNYNYVWMRCAKLVSVSLFTVHLSACILYLIAHRYKDQANTWLAASSTDTAKENLATLYIKSVYWTTTTMTTTGYGDIHAVNWKEMIFSSFFMLFNMCLSAYFIGNMTTLIVERTGRTRKFRETIQAASGFAVRNHLPARLQDQMLAHLCLKYRADSEWVQQQEIIDLLPKAIQSSISNFLFYRYVDEVYLFNGVSNDMLFQLVSEMKAEYFPPKEDVILQNEAPTDFYILVSGAVELIYKRSGVEQVIRELKSGDVCGEIGVLCYRPQTFTVRTKRLSQLLRMNRTQFRNIIQTNVADGTIIINNLLQHLKEKTDPIMEQIFVETENMLSQGRMDVPLSLCFAVTRGDDVLLHKLLRRGGLDSNEMDSAGRTVLNLAAAKGSSECVLLLLDHGADVNKRDSEGNVPLWSAIVGGNESIVKLLVDNGAKLTSGDVGEFASYAVDQNSIDLLKEIIKHGGDITLRNNMGTTALHKAISEEKTKIVEFLINNGASIDTPDVHGWTPRDLANHQGHEDILELFAKLPAPKDKPGVKTKLDGASYLKKYQSEPRMPPPFPTETPRISSAGPQDSRRRPADDFSNSVFGIVSFASRKQSAAEMGAYIPSPPPPYASPMERIPHIVRVTLCCPEKNDEAGKLIRLPDTLQELLDIGSKKFSISATKVITKNGALVEDIKLIRDGDHLIVATDDWFFTKP</sequence>
<dbReference type="AlphaFoldDB" id="A0AA38T3G6"/>
<comment type="caution">
    <text evidence="18">The sequence shown here is derived from an EMBL/GenBank/DDBJ whole genome shotgun (WGS) entry which is preliminary data.</text>
</comment>
<dbReference type="Gene3D" id="1.10.287.70">
    <property type="match status" value="1"/>
</dbReference>
<evidence type="ECO:0000256" key="3">
    <source>
        <dbReference type="ARBA" id="ARBA00022448"/>
    </source>
</evidence>
<evidence type="ECO:0000256" key="12">
    <source>
        <dbReference type="ARBA" id="ARBA00023303"/>
    </source>
</evidence>
<keyword evidence="11 14" id="KW-0472">Membrane</keyword>
<dbReference type="SMART" id="SM00100">
    <property type="entry name" value="cNMP"/>
    <property type="match status" value="1"/>
</dbReference>
<evidence type="ECO:0000256" key="11">
    <source>
        <dbReference type="ARBA" id="ARBA00023136"/>
    </source>
</evidence>
<protein>
    <recommendedName>
        <fullName evidence="14">Potassium channel</fullName>
    </recommendedName>
</protein>
<comment type="domain">
    <text evidence="14">The KHA domain (rich in hydrophobic and acidic residues) present in the C-terminal part is likely to be important for tetramerization.</text>
</comment>
<evidence type="ECO:0000256" key="15">
    <source>
        <dbReference type="SAM" id="MobiDB-lite"/>
    </source>
</evidence>
<dbReference type="Proteomes" id="UP001172457">
    <property type="component" value="Chromosome 5"/>
</dbReference>
<feature type="domain" description="Cyclic nucleotide-binding" evidence="16">
    <location>
        <begin position="460"/>
        <end position="579"/>
    </location>
</feature>
<dbReference type="InterPro" id="IPR000595">
    <property type="entry name" value="cNMP-bd_dom"/>
</dbReference>
<dbReference type="InterPro" id="IPR018490">
    <property type="entry name" value="cNMP-bd_dom_sf"/>
</dbReference>
<gene>
    <name evidence="18" type="ORF">OSB04_019294</name>
</gene>
<keyword evidence="12 14" id="KW-0407">Ion channel</keyword>
<keyword evidence="6 14" id="KW-0631">Potassium channel</keyword>
<evidence type="ECO:0000256" key="8">
    <source>
        <dbReference type="ARBA" id="ARBA00022958"/>
    </source>
</evidence>
<dbReference type="Gene3D" id="1.25.40.20">
    <property type="entry name" value="Ankyrin repeat-containing domain"/>
    <property type="match status" value="1"/>
</dbReference>
<dbReference type="PROSITE" id="PS50088">
    <property type="entry name" value="ANK_REPEAT"/>
    <property type="match status" value="3"/>
</dbReference>
<evidence type="ECO:0000256" key="1">
    <source>
        <dbReference type="ARBA" id="ARBA00004141"/>
    </source>
</evidence>
<dbReference type="InterPro" id="IPR014710">
    <property type="entry name" value="RmlC-like_jellyroll"/>
</dbReference>
<feature type="transmembrane region" description="Helical" evidence="14">
    <location>
        <begin position="360"/>
        <end position="381"/>
    </location>
</feature>
<dbReference type="InterPro" id="IPR005821">
    <property type="entry name" value="Ion_trans_dom"/>
</dbReference>
<dbReference type="FunFam" id="2.60.120.10:FF:000074">
    <property type="entry name" value="Potassium channel KAT2"/>
    <property type="match status" value="1"/>
</dbReference>
<dbReference type="PRINTS" id="PR01463">
    <property type="entry name" value="EAGCHANLFMLY"/>
</dbReference>
<evidence type="ECO:0000313" key="18">
    <source>
        <dbReference type="EMBL" id="KAJ9546751.1"/>
    </source>
</evidence>
<comment type="subcellular location">
    <subcellularLocation>
        <location evidence="1 14">Membrane</location>
        <topology evidence="1 14">Multi-pass membrane protein</topology>
    </subcellularLocation>
</comment>
<dbReference type="FunFam" id="1.10.287.70:FF:000123">
    <property type="entry name" value="Potassium channel KAT3"/>
    <property type="match status" value="1"/>
</dbReference>
<feature type="repeat" description="ANK" evidence="13">
    <location>
        <begin position="639"/>
        <end position="671"/>
    </location>
</feature>
<keyword evidence="5 14" id="KW-0812">Transmembrane</keyword>
<dbReference type="PROSITE" id="PS50042">
    <property type="entry name" value="CNMP_BINDING_3"/>
    <property type="match status" value="1"/>
</dbReference>
<feature type="domain" description="KHA" evidence="17">
    <location>
        <begin position="890"/>
        <end position="962"/>
    </location>
</feature>
<keyword evidence="4 14" id="KW-0633">Potassium transport</keyword>
<evidence type="ECO:0000259" key="17">
    <source>
        <dbReference type="PROSITE" id="PS51490"/>
    </source>
</evidence>
<feature type="transmembrane region" description="Helical" evidence="14">
    <location>
        <begin position="144"/>
        <end position="164"/>
    </location>
</feature>
<dbReference type="InterPro" id="IPR036770">
    <property type="entry name" value="Ankyrin_rpt-contain_sf"/>
</dbReference>
<feature type="region of interest" description="Disordered" evidence="15">
    <location>
        <begin position="813"/>
        <end position="845"/>
    </location>
</feature>
<dbReference type="PROSITE" id="PS50297">
    <property type="entry name" value="ANK_REP_REGION"/>
    <property type="match status" value="3"/>
</dbReference>
<dbReference type="GO" id="GO:0034702">
    <property type="term" value="C:monoatomic ion channel complex"/>
    <property type="evidence" value="ECO:0007669"/>
    <property type="project" value="UniProtKB-KW"/>
</dbReference>
<feature type="transmembrane region" description="Helical" evidence="14">
    <location>
        <begin position="282"/>
        <end position="301"/>
    </location>
</feature>
<feature type="repeat" description="ANK" evidence="13">
    <location>
        <begin position="736"/>
        <end position="768"/>
    </location>
</feature>
<comment type="caution">
    <text evidence="14">Lacks conserved residue(s) required for the propagation of feature annotation.</text>
</comment>
<comment type="similarity">
    <text evidence="2 14">Belongs to the potassium channel family. Plant (TC 1.A.1.4) subfamily.</text>
</comment>
<evidence type="ECO:0000256" key="5">
    <source>
        <dbReference type="ARBA" id="ARBA00022692"/>
    </source>
</evidence>
<evidence type="ECO:0000256" key="9">
    <source>
        <dbReference type="ARBA" id="ARBA00022989"/>
    </source>
</evidence>
<dbReference type="PANTHER" id="PTHR45743:SF39">
    <property type="entry name" value="POTASSIUM CHANNEL"/>
    <property type="match status" value="1"/>
</dbReference>
<comment type="domain">
    <text evidence="14">The segment S4 is probably the voltage-sensor and is characterized by a series of positively charged amino acids. The pore-forming region H5 is enclosed by the transmembrane segments S5 and S6 in the Shaker-type (1P/6TM) and contains the GYGD signature motif which seems to be involved in potassium selectivity.</text>
</comment>
<evidence type="ECO:0000256" key="6">
    <source>
        <dbReference type="ARBA" id="ARBA00022826"/>
    </source>
</evidence>
<evidence type="ECO:0000313" key="19">
    <source>
        <dbReference type="Proteomes" id="UP001172457"/>
    </source>
</evidence>
<dbReference type="Pfam" id="PF11834">
    <property type="entry name" value="KHA"/>
    <property type="match status" value="1"/>
</dbReference>
<dbReference type="SMART" id="SM00248">
    <property type="entry name" value="ANK"/>
    <property type="match status" value="6"/>
</dbReference>
<dbReference type="InterPro" id="IPR045319">
    <property type="entry name" value="KAT/AKT"/>
</dbReference>
<organism evidence="18 19">
    <name type="scientific">Centaurea solstitialis</name>
    <name type="common">yellow star-thistle</name>
    <dbReference type="NCBI Taxonomy" id="347529"/>
    <lineage>
        <taxon>Eukaryota</taxon>
        <taxon>Viridiplantae</taxon>
        <taxon>Streptophyta</taxon>
        <taxon>Embryophyta</taxon>
        <taxon>Tracheophyta</taxon>
        <taxon>Spermatophyta</taxon>
        <taxon>Magnoliopsida</taxon>
        <taxon>eudicotyledons</taxon>
        <taxon>Gunneridae</taxon>
        <taxon>Pentapetalae</taxon>
        <taxon>asterids</taxon>
        <taxon>campanulids</taxon>
        <taxon>Asterales</taxon>
        <taxon>Asteraceae</taxon>
        <taxon>Carduoideae</taxon>
        <taxon>Cardueae</taxon>
        <taxon>Centaureinae</taxon>
        <taxon>Centaurea</taxon>
    </lineage>
</organism>
<keyword evidence="3 14" id="KW-0813">Transport</keyword>
<feature type="repeat" description="ANK" evidence="13">
    <location>
        <begin position="672"/>
        <end position="704"/>
    </location>
</feature>
<evidence type="ECO:0000256" key="14">
    <source>
        <dbReference type="RuleBase" id="RU369015"/>
    </source>
</evidence>
<keyword evidence="10 14" id="KW-0406">Ion transport</keyword>